<reference evidence="3" key="2">
    <citation type="journal article" date="2021" name="Microorganisms">
        <title>Bacterial Dimethylsulfoniopropionate Biosynthesis in the East China Sea.</title>
        <authorList>
            <person name="Liu J."/>
            <person name="Zhang Y."/>
            <person name="Liu J."/>
            <person name="Zhong H."/>
            <person name="Williams B.T."/>
            <person name="Zheng Y."/>
            <person name="Curson A.R.J."/>
            <person name="Sun C."/>
            <person name="Sun H."/>
            <person name="Song D."/>
            <person name="Wagner Mackenzie B."/>
            <person name="Bermejo Martinez A."/>
            <person name="Todd J.D."/>
            <person name="Zhang X.H."/>
        </authorList>
    </citation>
    <scope>NUCLEOTIDE SEQUENCE</scope>
    <source>
        <strain evidence="3">AESS21</strain>
    </source>
</reference>
<dbReference type="PANTHER" id="PTHR12302:SF26">
    <property type="entry name" value="BLR1266 PROTEIN"/>
    <property type="match status" value="1"/>
</dbReference>
<evidence type="ECO:0000259" key="2">
    <source>
        <dbReference type="PROSITE" id="PS50830"/>
    </source>
</evidence>
<dbReference type="SUPFAM" id="SSF50199">
    <property type="entry name" value="Staphylococcal nuclease"/>
    <property type="match status" value="1"/>
</dbReference>
<evidence type="ECO:0000313" key="3">
    <source>
        <dbReference type="EMBL" id="MBS8258679.1"/>
    </source>
</evidence>
<comment type="caution">
    <text evidence="3">The sequence shown here is derived from an EMBL/GenBank/DDBJ whole genome shotgun (WGS) entry which is preliminary data.</text>
</comment>
<dbReference type="AlphaFoldDB" id="A0A944CAB2"/>
<reference evidence="3" key="1">
    <citation type="submission" date="2018-08" db="EMBL/GenBank/DDBJ databases">
        <authorList>
            <person name="Jin W."/>
            <person name="Wang H."/>
            <person name="Yang Y."/>
            <person name="Li M."/>
            <person name="Liu J."/>
        </authorList>
    </citation>
    <scope>NUCLEOTIDE SEQUENCE</scope>
    <source>
        <strain evidence="3">AESS21</strain>
    </source>
</reference>
<feature type="chain" id="PRO_5037484531" evidence="1">
    <location>
        <begin position="28"/>
        <end position="226"/>
    </location>
</feature>
<evidence type="ECO:0000256" key="1">
    <source>
        <dbReference type="SAM" id="SignalP"/>
    </source>
</evidence>
<keyword evidence="1" id="KW-0732">Signal</keyword>
<name>A0A944CAB2_9HYPH</name>
<dbReference type="Pfam" id="PF00565">
    <property type="entry name" value="SNase"/>
    <property type="match status" value="1"/>
</dbReference>
<proteinExistence type="predicted"/>
<feature type="domain" description="TNase-like" evidence="2">
    <location>
        <begin position="28"/>
        <end position="152"/>
    </location>
</feature>
<dbReference type="PROSITE" id="PS50830">
    <property type="entry name" value="TNASE_3"/>
    <property type="match status" value="1"/>
</dbReference>
<organism evidence="3 4">
    <name type="scientific">Roseibium polysiphoniae</name>
    <dbReference type="NCBI Taxonomy" id="2571221"/>
    <lineage>
        <taxon>Bacteria</taxon>
        <taxon>Pseudomonadati</taxon>
        <taxon>Pseudomonadota</taxon>
        <taxon>Alphaproteobacteria</taxon>
        <taxon>Hyphomicrobiales</taxon>
        <taxon>Stappiaceae</taxon>
        <taxon>Roseibium</taxon>
    </lineage>
</organism>
<gene>
    <name evidence="3" type="ORF">DYI23_00485</name>
</gene>
<evidence type="ECO:0000313" key="4">
    <source>
        <dbReference type="Proteomes" id="UP000705379"/>
    </source>
</evidence>
<dbReference type="Gene3D" id="2.40.50.90">
    <property type="match status" value="1"/>
</dbReference>
<accession>A0A944CAB2</accession>
<dbReference type="SMART" id="SM00318">
    <property type="entry name" value="SNc"/>
    <property type="match status" value="1"/>
</dbReference>
<dbReference type="PANTHER" id="PTHR12302">
    <property type="entry name" value="EBNA2 BINDING PROTEIN P100"/>
    <property type="match status" value="1"/>
</dbReference>
<sequence>MRRRFISRSRALFLALGVIVIPLPALADGTSAGSVRVIDGDTIELGQEKIRLDGIDAPELAQSCKTSAGKTWPCGKASRRFLERLVEAGQVSCTGDQNDAYDRRIATCHVRGRNLNAEMIRSGHALAFRRYSTTYVMEEETAQLGQKGLWAGTFEAPWDYRAKKWQVASQAVPENCPIKGNISANGRIYHTPWSPHYNRTRINEAAGERWFCSEIEAIAAGWRPPE</sequence>
<dbReference type="EMBL" id="QTKU01000001">
    <property type="protein sequence ID" value="MBS8258679.1"/>
    <property type="molecule type" value="Genomic_DNA"/>
</dbReference>
<protein>
    <submittedName>
        <fullName evidence="3">Thermonuclease family protein</fullName>
    </submittedName>
</protein>
<dbReference type="RefSeq" id="WP_213214454.1">
    <property type="nucleotide sequence ID" value="NZ_QTKU01000001.1"/>
</dbReference>
<dbReference type="InterPro" id="IPR035437">
    <property type="entry name" value="SNase_OB-fold_sf"/>
</dbReference>
<dbReference type="Proteomes" id="UP000705379">
    <property type="component" value="Unassembled WGS sequence"/>
</dbReference>
<feature type="signal peptide" evidence="1">
    <location>
        <begin position="1"/>
        <end position="27"/>
    </location>
</feature>
<dbReference type="InterPro" id="IPR016071">
    <property type="entry name" value="Staphylococal_nuclease_OB-fold"/>
</dbReference>